<protein>
    <submittedName>
        <fullName evidence="1">Uncharacterized protein</fullName>
    </submittedName>
</protein>
<sequence length="68" mass="7613">MSRETVEWARSVEGLDPESRKVLLGMAADADHDGRVVMREHTPAGIVEQEYFIGPAPKRNAAFFKKGR</sequence>
<keyword evidence="2" id="KW-1185">Reference proteome</keyword>
<evidence type="ECO:0000313" key="2">
    <source>
        <dbReference type="Proteomes" id="UP000469194"/>
    </source>
</evidence>
<name>A0A6N9Z538_9BIFI</name>
<gene>
    <name evidence="1" type="ORF">GFD25_07455</name>
</gene>
<evidence type="ECO:0000313" key="1">
    <source>
        <dbReference type="EMBL" id="NEG89817.1"/>
    </source>
</evidence>
<reference evidence="1 2" key="1">
    <citation type="submission" date="2019-10" db="EMBL/GenBank/DDBJ databases">
        <title>Bifidobacterium from non-human primates.</title>
        <authorList>
            <person name="Modesto M."/>
        </authorList>
    </citation>
    <scope>NUCLEOTIDE SEQUENCE [LARGE SCALE GENOMIC DNA]</scope>
    <source>
        <strain evidence="1 2">TRE17</strain>
    </source>
</reference>
<dbReference type="RefSeq" id="WP_163231475.1">
    <property type="nucleotide sequence ID" value="NZ_WHZW01000014.1"/>
</dbReference>
<accession>A0A6N9Z538</accession>
<dbReference type="Proteomes" id="UP000469194">
    <property type="component" value="Unassembled WGS sequence"/>
</dbReference>
<comment type="caution">
    <text evidence="1">The sequence shown here is derived from an EMBL/GenBank/DDBJ whole genome shotgun (WGS) entry which is preliminary data.</text>
</comment>
<organism evidence="1 2">
    <name type="scientific">Bifidobacterium aerophilum</name>
    <dbReference type="NCBI Taxonomy" id="1798155"/>
    <lineage>
        <taxon>Bacteria</taxon>
        <taxon>Bacillati</taxon>
        <taxon>Actinomycetota</taxon>
        <taxon>Actinomycetes</taxon>
        <taxon>Bifidobacteriales</taxon>
        <taxon>Bifidobacteriaceae</taxon>
        <taxon>Bifidobacterium</taxon>
    </lineage>
</organism>
<dbReference type="AlphaFoldDB" id="A0A6N9Z538"/>
<proteinExistence type="predicted"/>
<dbReference type="EMBL" id="WHZW01000014">
    <property type="protein sequence ID" value="NEG89817.1"/>
    <property type="molecule type" value="Genomic_DNA"/>
</dbReference>